<evidence type="ECO:0000313" key="1">
    <source>
        <dbReference type="EMBL" id="MPN12204.1"/>
    </source>
</evidence>
<gene>
    <name evidence="1" type="ORF">SDC9_159516</name>
</gene>
<protein>
    <submittedName>
        <fullName evidence="1">Uncharacterized protein</fullName>
    </submittedName>
</protein>
<accession>A0A645FID1</accession>
<reference evidence="1" key="1">
    <citation type="submission" date="2019-08" db="EMBL/GenBank/DDBJ databases">
        <authorList>
            <person name="Kucharzyk K."/>
            <person name="Murdoch R.W."/>
            <person name="Higgins S."/>
            <person name="Loffler F."/>
        </authorList>
    </citation>
    <scope>NUCLEOTIDE SEQUENCE</scope>
</reference>
<name>A0A645FID1_9ZZZZ</name>
<comment type="caution">
    <text evidence="1">The sequence shown here is derived from an EMBL/GenBank/DDBJ whole genome shotgun (WGS) entry which is preliminary data.</text>
</comment>
<organism evidence="1">
    <name type="scientific">bioreactor metagenome</name>
    <dbReference type="NCBI Taxonomy" id="1076179"/>
    <lineage>
        <taxon>unclassified sequences</taxon>
        <taxon>metagenomes</taxon>
        <taxon>ecological metagenomes</taxon>
    </lineage>
</organism>
<dbReference type="EMBL" id="VSSQ01058496">
    <property type="protein sequence ID" value="MPN12204.1"/>
    <property type="molecule type" value="Genomic_DNA"/>
</dbReference>
<sequence length="146" mass="16862">MMRTNGIYKKFASHGIEALWSASVIFIEQIDTTAKGMVYAAAYNRFSTGSPAEIILIFGSAFTHVMQQPGKIRGMAEIDAIKLISRISRHIETMAFYRLLNSFVIDYRYMRQGFHHIITTCLKYGQLLTQVPIHMLEIRNIYHHYI</sequence>
<proteinExistence type="predicted"/>
<dbReference type="AlphaFoldDB" id="A0A645FID1"/>